<proteinExistence type="predicted"/>
<protein>
    <submittedName>
        <fullName evidence="1">Uncharacterized protein</fullName>
    </submittedName>
</protein>
<gene>
    <name evidence="1" type="ORF">CFS9_13040</name>
</gene>
<organism evidence="1">
    <name type="scientific">Flavobacterium sp. CFS9</name>
    <dbReference type="NCBI Taxonomy" id="3143118"/>
    <lineage>
        <taxon>Bacteria</taxon>
        <taxon>Pseudomonadati</taxon>
        <taxon>Bacteroidota</taxon>
        <taxon>Flavobacteriia</taxon>
        <taxon>Flavobacteriales</taxon>
        <taxon>Flavobacteriaceae</taxon>
        <taxon>Flavobacterium</taxon>
    </lineage>
</organism>
<evidence type="ECO:0000313" key="1">
    <source>
        <dbReference type="EMBL" id="BFM42663.1"/>
    </source>
</evidence>
<reference evidence="1" key="1">
    <citation type="submission" date="2024-05" db="EMBL/GenBank/DDBJ databases">
        <title>Whole-Genome Sequence of CFS9, a Potential Fish Probiotic Isolated from the Body Surface of Silurus asotus.</title>
        <authorList>
            <person name="Kojima M."/>
            <person name="Tobioka K."/>
            <person name="Yokota K."/>
            <person name="Nakatani H."/>
            <person name="Hori K."/>
            <person name="Tamaru Y."/>
            <person name="Okazaki F."/>
        </authorList>
    </citation>
    <scope>NUCLEOTIDE SEQUENCE</scope>
    <source>
        <strain evidence="1">CFS9</strain>
    </source>
</reference>
<accession>A0AAT9GZL8</accession>
<sequence>MALKETVKQWFKTGLKPTESQFYQFFDSIWWKEEKIPANKIENLQEILDDKADFDWVQNSLVQAKDRASHTGTQLSSTISNFNESVNALLAVFKAENYLDATSSIQGQINAINNLLSSDDVNLDQLQEIVDYIKSIQANIDTLLVNDLVTGGTLKALTAEMGKMINNRLLDLEARPIPEGFYVTTLIASSKLLYFSDQFREVDLQSVLPTTTIVNTNEIVRNGNDLFIVGNYSPDGSLTTFIMRLVNCRLRDNILVWEKSNAIELSGQIHGLICHNGFLYAATITTVTKITKINPYDFTDVRTLTMPATAEFDGLTTDIVGYKDKLYILVATAYYQPSKFIEISDDLTRYRQVFSQTSSTSYRTAPGIPFLIYNDELYIPFFQNATNISVRVYDLQGNIKRERTGITINTIVGGGSFAVPHWIGIFNNKLLITTIYGKSLVRLDCQTLATEESVALATSVTDDNTVSADGYVFLNGEKSSFDTAAPVQLLKVKYNNFTDKTILLADSAFNNGNGSYGSINNNIDKSGLNLNAKKNNYLTKTADYTIVLNDFPNNNCLLIFADATTAAFTITLPTALSSNGYEVTVIKTDASANSVTVKGNGSQLINASNTQVLAAQYDKINVKSNGVQNFII</sequence>
<dbReference type="AlphaFoldDB" id="A0AAT9GZL8"/>
<dbReference type="RefSeq" id="WP_369617791.1">
    <property type="nucleotide sequence ID" value="NZ_AP031573.1"/>
</dbReference>
<name>A0AAT9GZL8_9FLAO</name>
<dbReference type="EMBL" id="AP031573">
    <property type="protein sequence ID" value="BFM42663.1"/>
    <property type="molecule type" value="Genomic_DNA"/>
</dbReference>